<keyword evidence="9" id="KW-0067">ATP-binding</keyword>
<dbReference type="SFLD" id="SFLDG00002">
    <property type="entry name" value="C1.7:_P-type_atpase_like"/>
    <property type="match status" value="1"/>
</dbReference>
<evidence type="ECO:0000256" key="16">
    <source>
        <dbReference type="SAM" id="MobiDB-lite"/>
    </source>
</evidence>
<feature type="compositionally biased region" description="Polar residues" evidence="16">
    <location>
        <begin position="1090"/>
        <end position="1107"/>
    </location>
</feature>
<feature type="transmembrane region" description="Helical" evidence="17">
    <location>
        <begin position="311"/>
        <end position="329"/>
    </location>
</feature>
<keyword evidence="8" id="KW-0106">Calcium</keyword>
<dbReference type="InterPro" id="IPR059000">
    <property type="entry name" value="ATPase_P-type_domA"/>
</dbReference>
<dbReference type="InterPro" id="IPR023298">
    <property type="entry name" value="ATPase_P-typ_TM_dom_sf"/>
</dbReference>
<accession>A0A8J8T7L4</accession>
<feature type="transmembrane region" description="Helical" evidence="17">
    <location>
        <begin position="989"/>
        <end position="1012"/>
    </location>
</feature>
<dbReference type="OrthoDB" id="3352408at2759"/>
<dbReference type="AlphaFoldDB" id="A0A8J8T7L4"/>
<keyword evidence="5 17" id="KW-0812">Transmembrane</keyword>
<dbReference type="PRINTS" id="PR00121">
    <property type="entry name" value="NAKATPASE"/>
</dbReference>
<dbReference type="FunFam" id="1.20.1110.10:FF:000039">
    <property type="entry name" value="Calcium-transporting ATPase"/>
    <property type="match status" value="1"/>
</dbReference>
<feature type="transmembrane region" description="Helical" evidence="17">
    <location>
        <begin position="829"/>
        <end position="851"/>
    </location>
</feature>
<evidence type="ECO:0000256" key="17">
    <source>
        <dbReference type="SAM" id="Phobius"/>
    </source>
</evidence>
<organism evidence="21 22">
    <name type="scientific">Halteria grandinella</name>
    <dbReference type="NCBI Taxonomy" id="5974"/>
    <lineage>
        <taxon>Eukaryota</taxon>
        <taxon>Sar</taxon>
        <taxon>Alveolata</taxon>
        <taxon>Ciliophora</taxon>
        <taxon>Intramacronucleata</taxon>
        <taxon>Spirotrichea</taxon>
        <taxon>Stichotrichia</taxon>
        <taxon>Sporadotrichida</taxon>
        <taxon>Halteriidae</taxon>
        <taxon>Halteria</taxon>
    </lineage>
</organism>
<feature type="transmembrane region" description="Helical" evidence="17">
    <location>
        <begin position="114"/>
        <end position="132"/>
    </location>
</feature>
<comment type="catalytic activity">
    <reaction evidence="15">
        <text>Ca(2+)(in) + ATP + H2O = Ca(2+)(out) + ADP + phosphate + H(+)</text>
        <dbReference type="Rhea" id="RHEA:18105"/>
        <dbReference type="ChEBI" id="CHEBI:15377"/>
        <dbReference type="ChEBI" id="CHEBI:15378"/>
        <dbReference type="ChEBI" id="CHEBI:29108"/>
        <dbReference type="ChEBI" id="CHEBI:30616"/>
        <dbReference type="ChEBI" id="CHEBI:43474"/>
        <dbReference type="ChEBI" id="CHEBI:456216"/>
        <dbReference type="EC" id="7.2.2.10"/>
    </reaction>
</comment>
<dbReference type="InterPro" id="IPR036412">
    <property type="entry name" value="HAD-like_sf"/>
</dbReference>
<dbReference type="EC" id="7.2.2.10" evidence="2"/>
<dbReference type="SFLD" id="SFLDS00003">
    <property type="entry name" value="Haloacid_Dehalogenase"/>
    <property type="match status" value="1"/>
</dbReference>
<dbReference type="GO" id="GO:0005388">
    <property type="term" value="F:P-type calcium transporter activity"/>
    <property type="evidence" value="ECO:0007669"/>
    <property type="project" value="UniProtKB-EC"/>
</dbReference>
<evidence type="ECO:0000256" key="14">
    <source>
        <dbReference type="ARBA" id="ARBA00023136"/>
    </source>
</evidence>
<keyword evidence="10" id="KW-0460">Magnesium</keyword>
<evidence type="ECO:0000256" key="5">
    <source>
        <dbReference type="ARBA" id="ARBA00022692"/>
    </source>
</evidence>
<dbReference type="InterPro" id="IPR023299">
    <property type="entry name" value="ATPase_P-typ_cyto_dom_N"/>
</dbReference>
<feature type="domain" description="Cation-transporting P-type ATPase N-terminal" evidence="20">
    <location>
        <begin position="60"/>
        <end position="125"/>
    </location>
</feature>
<dbReference type="PANTHER" id="PTHR24093:SF369">
    <property type="entry name" value="CALCIUM-TRANSPORTING ATPASE"/>
    <property type="match status" value="1"/>
</dbReference>
<evidence type="ECO:0000259" key="19">
    <source>
        <dbReference type="Pfam" id="PF00689"/>
    </source>
</evidence>
<dbReference type="PROSITE" id="PS00154">
    <property type="entry name" value="ATPASE_E1_E2"/>
    <property type="match status" value="1"/>
</dbReference>
<dbReference type="SUPFAM" id="SSF81653">
    <property type="entry name" value="Calcium ATPase, transduction domain A"/>
    <property type="match status" value="1"/>
</dbReference>
<dbReference type="InterPro" id="IPR023214">
    <property type="entry name" value="HAD_sf"/>
</dbReference>
<evidence type="ECO:0000259" key="20">
    <source>
        <dbReference type="Pfam" id="PF00690"/>
    </source>
</evidence>
<dbReference type="GO" id="GO:0016887">
    <property type="term" value="F:ATP hydrolysis activity"/>
    <property type="evidence" value="ECO:0007669"/>
    <property type="project" value="InterPro"/>
</dbReference>
<evidence type="ECO:0000313" key="22">
    <source>
        <dbReference type="Proteomes" id="UP000785679"/>
    </source>
</evidence>
<dbReference type="InterPro" id="IPR004014">
    <property type="entry name" value="ATPase_P-typ_cation-transptr_N"/>
</dbReference>
<dbReference type="Gene3D" id="3.40.50.1000">
    <property type="entry name" value="HAD superfamily/HAD-like"/>
    <property type="match status" value="1"/>
</dbReference>
<dbReference type="Proteomes" id="UP000785679">
    <property type="component" value="Unassembled WGS sequence"/>
</dbReference>
<dbReference type="SFLD" id="SFLDF00027">
    <property type="entry name" value="p-type_atpase"/>
    <property type="match status" value="1"/>
</dbReference>
<dbReference type="InterPro" id="IPR001757">
    <property type="entry name" value="P_typ_ATPase"/>
</dbReference>
<dbReference type="EMBL" id="RRYP01001940">
    <property type="protein sequence ID" value="TNV85309.1"/>
    <property type="molecule type" value="Genomic_DNA"/>
</dbReference>
<feature type="domain" description="Cation-transporting P-type ATPase C-terminal" evidence="19">
    <location>
        <begin position="854"/>
        <end position="1051"/>
    </location>
</feature>
<dbReference type="Pfam" id="PF00690">
    <property type="entry name" value="Cation_ATPase_N"/>
    <property type="match status" value="1"/>
</dbReference>
<keyword evidence="11" id="KW-1278">Translocase</keyword>
<keyword evidence="13" id="KW-0406">Ion transport</keyword>
<dbReference type="GO" id="GO:0005886">
    <property type="term" value="C:plasma membrane"/>
    <property type="evidence" value="ECO:0007669"/>
    <property type="project" value="TreeGrafter"/>
</dbReference>
<dbReference type="PRINTS" id="PR00119">
    <property type="entry name" value="CATATPASE"/>
</dbReference>
<evidence type="ECO:0000256" key="15">
    <source>
        <dbReference type="ARBA" id="ARBA00048694"/>
    </source>
</evidence>
<evidence type="ECO:0000256" key="8">
    <source>
        <dbReference type="ARBA" id="ARBA00022837"/>
    </source>
</evidence>
<keyword evidence="12 17" id="KW-1133">Transmembrane helix</keyword>
<evidence type="ECO:0000256" key="12">
    <source>
        <dbReference type="ARBA" id="ARBA00022989"/>
    </source>
</evidence>
<keyword evidence="4" id="KW-0109">Calcium transport</keyword>
<dbReference type="SUPFAM" id="SSF56784">
    <property type="entry name" value="HAD-like"/>
    <property type="match status" value="1"/>
</dbReference>
<dbReference type="Pfam" id="PF00689">
    <property type="entry name" value="Cation_ATPase_C"/>
    <property type="match status" value="1"/>
</dbReference>
<keyword evidence="22" id="KW-1185">Reference proteome</keyword>
<evidence type="ECO:0000256" key="4">
    <source>
        <dbReference type="ARBA" id="ARBA00022568"/>
    </source>
</evidence>
<name>A0A8J8T7L4_HALGN</name>
<feature type="transmembrane region" description="Helical" evidence="17">
    <location>
        <begin position="361"/>
        <end position="390"/>
    </location>
</feature>
<evidence type="ECO:0000256" key="3">
    <source>
        <dbReference type="ARBA" id="ARBA00022448"/>
    </source>
</evidence>
<feature type="transmembrane region" description="Helical" evidence="17">
    <location>
        <begin position="144"/>
        <end position="163"/>
    </location>
</feature>
<evidence type="ECO:0000256" key="2">
    <source>
        <dbReference type="ARBA" id="ARBA00012790"/>
    </source>
</evidence>
<dbReference type="InterPro" id="IPR044492">
    <property type="entry name" value="P_typ_ATPase_HD_dom"/>
</dbReference>
<evidence type="ECO:0000256" key="10">
    <source>
        <dbReference type="ARBA" id="ARBA00022842"/>
    </source>
</evidence>
<evidence type="ECO:0000256" key="6">
    <source>
        <dbReference type="ARBA" id="ARBA00022723"/>
    </source>
</evidence>
<dbReference type="InterPro" id="IPR008250">
    <property type="entry name" value="ATPase_P-typ_transduc_dom_A_sf"/>
</dbReference>
<evidence type="ECO:0000256" key="13">
    <source>
        <dbReference type="ARBA" id="ARBA00023065"/>
    </source>
</evidence>
<evidence type="ECO:0000259" key="18">
    <source>
        <dbReference type="Pfam" id="PF00122"/>
    </source>
</evidence>
<evidence type="ECO:0000313" key="21">
    <source>
        <dbReference type="EMBL" id="TNV85309.1"/>
    </source>
</evidence>
<keyword evidence="7" id="KW-0547">Nucleotide-binding</keyword>
<evidence type="ECO:0000256" key="11">
    <source>
        <dbReference type="ARBA" id="ARBA00022967"/>
    </source>
</evidence>
<dbReference type="Pfam" id="PF00122">
    <property type="entry name" value="E1-E2_ATPase"/>
    <property type="match status" value="1"/>
</dbReference>
<dbReference type="SUPFAM" id="SSF81660">
    <property type="entry name" value="Metal cation-transporting ATPase, ATP-binding domain N"/>
    <property type="match status" value="1"/>
</dbReference>
<feature type="region of interest" description="Disordered" evidence="16">
    <location>
        <begin position="1"/>
        <end position="20"/>
    </location>
</feature>
<dbReference type="Gene3D" id="1.20.1110.10">
    <property type="entry name" value="Calcium-transporting ATPase, transmembrane domain"/>
    <property type="match status" value="1"/>
</dbReference>
<feature type="region of interest" description="Disordered" evidence="16">
    <location>
        <begin position="1088"/>
        <end position="1107"/>
    </location>
</feature>
<dbReference type="GO" id="GO:0046872">
    <property type="term" value="F:metal ion binding"/>
    <property type="evidence" value="ECO:0007669"/>
    <property type="project" value="UniProtKB-KW"/>
</dbReference>
<dbReference type="Gene3D" id="3.40.1110.10">
    <property type="entry name" value="Calcium-transporting ATPase, cytoplasmic domain N"/>
    <property type="match status" value="1"/>
</dbReference>
<dbReference type="InterPro" id="IPR006068">
    <property type="entry name" value="ATPase_P-typ_cation-transptr_C"/>
</dbReference>
<comment type="subcellular location">
    <subcellularLocation>
        <location evidence="1">Endomembrane system</location>
        <topology evidence="1">Multi-pass membrane protein</topology>
    </subcellularLocation>
</comment>
<dbReference type="CDD" id="cd02081">
    <property type="entry name" value="P-type_ATPase_Ca_PMCA-like"/>
    <property type="match status" value="1"/>
</dbReference>
<dbReference type="SUPFAM" id="SSF81665">
    <property type="entry name" value="Calcium ATPase, transmembrane domain M"/>
    <property type="match status" value="1"/>
</dbReference>
<evidence type="ECO:0000256" key="7">
    <source>
        <dbReference type="ARBA" id="ARBA00022741"/>
    </source>
</evidence>
<dbReference type="GO" id="GO:0012505">
    <property type="term" value="C:endomembrane system"/>
    <property type="evidence" value="ECO:0007669"/>
    <property type="project" value="UniProtKB-SubCell"/>
</dbReference>
<keyword evidence="6" id="KW-0479">Metal-binding</keyword>
<feature type="domain" description="P-type ATPase A" evidence="18">
    <location>
        <begin position="187"/>
        <end position="283"/>
    </location>
</feature>
<feature type="transmembrane region" description="Helical" evidence="17">
    <location>
        <begin position="897"/>
        <end position="922"/>
    </location>
</feature>
<proteinExistence type="predicted"/>
<dbReference type="Pfam" id="PF13246">
    <property type="entry name" value="Cation_ATPase"/>
    <property type="match status" value="1"/>
</dbReference>
<evidence type="ECO:0000256" key="1">
    <source>
        <dbReference type="ARBA" id="ARBA00004127"/>
    </source>
</evidence>
<keyword evidence="14 17" id="KW-0472">Membrane</keyword>
<dbReference type="PANTHER" id="PTHR24093">
    <property type="entry name" value="CATION TRANSPORTING ATPASE"/>
    <property type="match status" value="1"/>
</dbReference>
<gene>
    <name evidence="21" type="ORF">FGO68_gene1126</name>
</gene>
<dbReference type="NCBIfam" id="TIGR01494">
    <property type="entry name" value="ATPase_P-type"/>
    <property type="match status" value="2"/>
</dbReference>
<dbReference type="GO" id="GO:0005524">
    <property type="term" value="F:ATP binding"/>
    <property type="evidence" value="ECO:0007669"/>
    <property type="project" value="UniProtKB-KW"/>
</dbReference>
<reference evidence="21" key="1">
    <citation type="submission" date="2019-06" db="EMBL/GenBank/DDBJ databases">
        <authorList>
            <person name="Zheng W."/>
        </authorList>
    </citation>
    <scope>NUCLEOTIDE SEQUENCE</scope>
    <source>
        <strain evidence="21">QDHG01</strain>
    </source>
</reference>
<dbReference type="InterPro" id="IPR018303">
    <property type="entry name" value="ATPase_P-typ_P_site"/>
</dbReference>
<sequence>MSKQQIHEPLIQGGPGNHSEFNITKEDLSDLFHPDNIKNHAKEDSQVSVSVHRLMHTYGGNDGLANLLKTDLKKGIVGDIKELFERKKAFGLNSKRLAKTKSLMELIVECFEDLMLRILLLAALVAGVIGVINDGWEHGWIEGASIFFAVGIIVTVTAGNNYMKEKQFQQLKARQQDNQQVAIYRGGDGMTVTLPTQDLVVGDIIKIEPGSQIPADCILIHANDLSCDESAQTGEPDEVEKRPLTQTSYEYNPNPFLLAKTFVKTGEGVAVVAAVGVNTRAGMAGEKLDIEDEQTPLQEKLETIANQIGKVGLSVAILTFVVMTVKYILTHTLAELPAECTLQPELAQCQGFDFMLLLKEVVHFFIIAITVVVVAMPEGLPLAVTISLAYSVMKMKQENNLVRKLDASETMGGADQICTDKTGTLTQNQMTVRGLWTCGEIYQNQNLDNLKFFDLPNKELLGQGVLYNCSARVEKNDIGELEAKGNCTEQGLIKYLLKNKYPALERLETKNETLADGTGRIVATIPFNSKRKKATTAVLLPESNDTIVRVFVKGAPDFVLDLCDTYIGAGGDQMPLNDKQYVMDYVVRDNFAKNAFRTLLIAYKDISLAHFEQLKAENNGFAEEKDREQLEKLGLTVIGIYGLQDPLRPEIVQSVKDCHKAGITIRMVTGDNLDTAKAIAIEAGILTEHEAQSGEFPYAFMIGQDFRKMCGQLKKETNDRGELVKEEIENVAQFTEIAKQLKVLARSTPEDKYMLVTGLKQLGMVVAVTGDGTNDAPALKKADVGFAMGIAGTEVAKDASDIILLNDNFASCVTAVKWGRNIYTNVRKFLQFQLTVNVVAMFIVFIGSVLLRDPPLTSVQMLWVNLIMDTCGALALATEPPSDDLLNQKPYPRTESIVTAVMIRNIIGQAIYQMAVLLVLLFQGQELFGIEYDETKIDGFIIKNNATAEEIVGITNKLTHYTLIFHAFVFMQIFNEINARKLGEHEYNVFAGFFNNILFLGIVIATCAIQYLMVEYGGASVRTIPLTTEQHLICLGIGMYSLIHGLFVKWLLPVKWFMWVKLNEEPMTAEQSQKSAIALVRKPTFRKSQTKSMSKVNDSHSGYTAIN</sequence>
<keyword evidence="3" id="KW-0813">Transport</keyword>
<comment type="caution">
    <text evidence="21">The sequence shown here is derived from an EMBL/GenBank/DDBJ whole genome shotgun (WGS) entry which is preliminary data.</text>
</comment>
<dbReference type="Gene3D" id="2.70.150.10">
    <property type="entry name" value="Calcium-transporting ATPase, cytoplasmic transduction domain A"/>
    <property type="match status" value="1"/>
</dbReference>
<feature type="transmembrane region" description="Helical" evidence="17">
    <location>
        <begin position="1032"/>
        <end position="1052"/>
    </location>
</feature>
<protein>
    <recommendedName>
        <fullName evidence="2">P-type Ca(2+) transporter</fullName>
        <ecNumber evidence="2">7.2.2.10</ecNumber>
    </recommendedName>
</protein>
<evidence type="ECO:0000256" key="9">
    <source>
        <dbReference type="ARBA" id="ARBA00022840"/>
    </source>
</evidence>